<dbReference type="GO" id="GO:0016705">
    <property type="term" value="F:oxidoreductase activity, acting on paired donors, with incorporation or reduction of molecular oxygen"/>
    <property type="evidence" value="ECO:0007669"/>
    <property type="project" value="InterPro"/>
</dbReference>
<dbReference type="InterPro" id="IPR001128">
    <property type="entry name" value="Cyt_P450"/>
</dbReference>
<evidence type="ECO:0000256" key="7">
    <source>
        <dbReference type="ARBA" id="ARBA00023004"/>
    </source>
</evidence>
<comment type="similarity">
    <text evidence="3 10">Belongs to the cytochrome P450 family.</text>
</comment>
<dbReference type="GO" id="GO:0005506">
    <property type="term" value="F:iron ion binding"/>
    <property type="evidence" value="ECO:0007669"/>
    <property type="project" value="InterPro"/>
</dbReference>
<keyword evidence="6 10" id="KW-0560">Oxidoreductase</keyword>
<organism evidence="11 12">
    <name type="scientific">Dendrothele bispora (strain CBS 962.96)</name>
    <dbReference type="NCBI Taxonomy" id="1314807"/>
    <lineage>
        <taxon>Eukaryota</taxon>
        <taxon>Fungi</taxon>
        <taxon>Dikarya</taxon>
        <taxon>Basidiomycota</taxon>
        <taxon>Agaricomycotina</taxon>
        <taxon>Agaricomycetes</taxon>
        <taxon>Agaricomycetidae</taxon>
        <taxon>Agaricales</taxon>
        <taxon>Agaricales incertae sedis</taxon>
        <taxon>Dendrothele</taxon>
    </lineage>
</organism>
<gene>
    <name evidence="11" type="ORF">K435DRAFT_683196</name>
</gene>
<keyword evidence="8 10" id="KW-0503">Monooxygenase</keyword>
<dbReference type="GO" id="GO:0004497">
    <property type="term" value="F:monooxygenase activity"/>
    <property type="evidence" value="ECO:0007669"/>
    <property type="project" value="UniProtKB-KW"/>
</dbReference>
<accession>A0A4S8LCT2</accession>
<keyword evidence="12" id="KW-1185">Reference proteome</keyword>
<dbReference type="PANTHER" id="PTHR46300">
    <property type="entry name" value="P450, PUTATIVE (EUROFUNG)-RELATED-RELATED"/>
    <property type="match status" value="1"/>
</dbReference>
<dbReference type="PRINTS" id="PR00385">
    <property type="entry name" value="P450"/>
</dbReference>
<protein>
    <submittedName>
        <fullName evidence="11">Cytochrome P450</fullName>
    </submittedName>
</protein>
<dbReference type="GO" id="GO:0020037">
    <property type="term" value="F:heme binding"/>
    <property type="evidence" value="ECO:0007669"/>
    <property type="project" value="InterPro"/>
</dbReference>
<evidence type="ECO:0000256" key="6">
    <source>
        <dbReference type="ARBA" id="ARBA00023002"/>
    </source>
</evidence>
<evidence type="ECO:0000313" key="11">
    <source>
        <dbReference type="EMBL" id="THU86674.1"/>
    </source>
</evidence>
<sequence length="532" mass="60042">MSNSLLQYLTIAFDFLTGLNKLWILFGVTITAQIFSYYKQTLKGKLPPGPTGLPIVGNLFQVSTEAWKEFTQWKHQYGPVVYLNLAGTDMVILNSHKTATDLLDRRTTIYSDRPRNIVASEILTRGLLLVLRRYDDLWRAMRRVAHEGLHKGIAKNYFPVQEKEAIYLAAAMIKDPSSWDEHCRRTAASTIMSLIYDTPLIKDEKEPSVAYINDCVARITRAAFPGAHYVEQFTWMKYLPSAIAPWKKYAEEWYKKDELVFKGLYNSVCKRVASGDDRPSFCATIIKDKLNELSNTEAAYLAGSIYAAGAETSATVLAWFMHAMLLNPDVQRKAHAELDTIVGRARMPTLADFDHLPYIRGIVKESLRLRPVAPLGFPHRTTEDDWYNGYYIPKGSTVIANVWSLNRDPEIYGPDVAEFKPERHIVDGKISPAVVDTKGESHFSFGFGRRICAGRHVANYGIFIDIACILWACNIMPVKDTNGKQILPIDDDQVNHGIVVQPVPFNCTTISRFPEVPAILAASKEVLRIETD</sequence>
<name>A0A4S8LCT2_DENBC</name>
<dbReference type="InterPro" id="IPR036396">
    <property type="entry name" value="Cyt_P450_sf"/>
</dbReference>
<dbReference type="CDD" id="cd11065">
    <property type="entry name" value="CYP64-like"/>
    <property type="match status" value="1"/>
</dbReference>
<dbReference type="Gene3D" id="1.10.630.10">
    <property type="entry name" value="Cytochrome P450"/>
    <property type="match status" value="1"/>
</dbReference>
<dbReference type="SUPFAM" id="SSF48264">
    <property type="entry name" value="Cytochrome P450"/>
    <property type="match status" value="1"/>
</dbReference>
<keyword evidence="7 9" id="KW-0408">Iron</keyword>
<evidence type="ECO:0000256" key="10">
    <source>
        <dbReference type="RuleBase" id="RU000461"/>
    </source>
</evidence>
<dbReference type="InterPro" id="IPR002401">
    <property type="entry name" value="Cyt_P450_E_grp-I"/>
</dbReference>
<evidence type="ECO:0000256" key="1">
    <source>
        <dbReference type="ARBA" id="ARBA00001971"/>
    </source>
</evidence>
<dbReference type="InterPro" id="IPR017972">
    <property type="entry name" value="Cyt_P450_CS"/>
</dbReference>
<dbReference type="PRINTS" id="PR00463">
    <property type="entry name" value="EP450I"/>
</dbReference>
<dbReference type="EMBL" id="ML179486">
    <property type="protein sequence ID" value="THU86674.1"/>
    <property type="molecule type" value="Genomic_DNA"/>
</dbReference>
<dbReference type="Proteomes" id="UP000297245">
    <property type="component" value="Unassembled WGS sequence"/>
</dbReference>
<comment type="cofactor">
    <cofactor evidence="1 9">
        <name>heme</name>
        <dbReference type="ChEBI" id="CHEBI:30413"/>
    </cofactor>
</comment>
<keyword evidence="5 9" id="KW-0479">Metal-binding</keyword>
<comment type="pathway">
    <text evidence="2">Secondary metabolite biosynthesis.</text>
</comment>
<dbReference type="PROSITE" id="PS00086">
    <property type="entry name" value="CYTOCHROME_P450"/>
    <property type="match status" value="1"/>
</dbReference>
<evidence type="ECO:0000256" key="9">
    <source>
        <dbReference type="PIRSR" id="PIRSR602401-1"/>
    </source>
</evidence>
<evidence type="ECO:0000256" key="8">
    <source>
        <dbReference type="ARBA" id="ARBA00023033"/>
    </source>
</evidence>
<reference evidence="11 12" key="1">
    <citation type="journal article" date="2019" name="Nat. Ecol. Evol.">
        <title>Megaphylogeny resolves global patterns of mushroom evolution.</title>
        <authorList>
            <person name="Varga T."/>
            <person name="Krizsan K."/>
            <person name="Foldi C."/>
            <person name="Dima B."/>
            <person name="Sanchez-Garcia M."/>
            <person name="Sanchez-Ramirez S."/>
            <person name="Szollosi G.J."/>
            <person name="Szarkandi J.G."/>
            <person name="Papp V."/>
            <person name="Albert L."/>
            <person name="Andreopoulos W."/>
            <person name="Angelini C."/>
            <person name="Antonin V."/>
            <person name="Barry K.W."/>
            <person name="Bougher N.L."/>
            <person name="Buchanan P."/>
            <person name="Buyck B."/>
            <person name="Bense V."/>
            <person name="Catcheside P."/>
            <person name="Chovatia M."/>
            <person name="Cooper J."/>
            <person name="Damon W."/>
            <person name="Desjardin D."/>
            <person name="Finy P."/>
            <person name="Geml J."/>
            <person name="Haridas S."/>
            <person name="Hughes K."/>
            <person name="Justo A."/>
            <person name="Karasinski D."/>
            <person name="Kautmanova I."/>
            <person name="Kiss B."/>
            <person name="Kocsube S."/>
            <person name="Kotiranta H."/>
            <person name="LaButti K.M."/>
            <person name="Lechner B.E."/>
            <person name="Liimatainen K."/>
            <person name="Lipzen A."/>
            <person name="Lukacs Z."/>
            <person name="Mihaltcheva S."/>
            <person name="Morgado L.N."/>
            <person name="Niskanen T."/>
            <person name="Noordeloos M.E."/>
            <person name="Ohm R.A."/>
            <person name="Ortiz-Santana B."/>
            <person name="Ovrebo C."/>
            <person name="Racz N."/>
            <person name="Riley R."/>
            <person name="Savchenko A."/>
            <person name="Shiryaev A."/>
            <person name="Soop K."/>
            <person name="Spirin V."/>
            <person name="Szebenyi C."/>
            <person name="Tomsovsky M."/>
            <person name="Tulloss R.E."/>
            <person name="Uehling J."/>
            <person name="Grigoriev I.V."/>
            <person name="Vagvolgyi C."/>
            <person name="Papp T."/>
            <person name="Martin F.M."/>
            <person name="Miettinen O."/>
            <person name="Hibbett D.S."/>
            <person name="Nagy L.G."/>
        </authorList>
    </citation>
    <scope>NUCLEOTIDE SEQUENCE [LARGE SCALE GENOMIC DNA]</scope>
    <source>
        <strain evidence="11 12">CBS 962.96</strain>
    </source>
</reference>
<evidence type="ECO:0000256" key="3">
    <source>
        <dbReference type="ARBA" id="ARBA00010617"/>
    </source>
</evidence>
<dbReference type="InterPro" id="IPR050364">
    <property type="entry name" value="Cytochrome_P450_fung"/>
</dbReference>
<evidence type="ECO:0000313" key="12">
    <source>
        <dbReference type="Proteomes" id="UP000297245"/>
    </source>
</evidence>
<dbReference type="Pfam" id="PF00067">
    <property type="entry name" value="p450"/>
    <property type="match status" value="1"/>
</dbReference>
<dbReference type="OrthoDB" id="2789670at2759"/>
<evidence type="ECO:0000256" key="4">
    <source>
        <dbReference type="ARBA" id="ARBA00022617"/>
    </source>
</evidence>
<feature type="binding site" description="axial binding residue" evidence="9">
    <location>
        <position position="452"/>
    </location>
    <ligand>
        <name>heme</name>
        <dbReference type="ChEBI" id="CHEBI:30413"/>
    </ligand>
    <ligandPart>
        <name>Fe</name>
        <dbReference type="ChEBI" id="CHEBI:18248"/>
    </ligandPart>
</feature>
<proteinExistence type="inferred from homology"/>
<keyword evidence="4 9" id="KW-0349">Heme</keyword>
<evidence type="ECO:0000256" key="5">
    <source>
        <dbReference type="ARBA" id="ARBA00022723"/>
    </source>
</evidence>
<evidence type="ECO:0000256" key="2">
    <source>
        <dbReference type="ARBA" id="ARBA00005179"/>
    </source>
</evidence>
<dbReference type="AlphaFoldDB" id="A0A4S8LCT2"/>